<protein>
    <submittedName>
        <fullName evidence="7">LysR family transcriptional regulator</fullName>
    </submittedName>
</protein>
<evidence type="ECO:0000256" key="1">
    <source>
        <dbReference type="ARBA" id="ARBA00009437"/>
    </source>
</evidence>
<evidence type="ECO:0000313" key="7">
    <source>
        <dbReference type="EMBL" id="GKY90109.1"/>
    </source>
</evidence>
<keyword evidence="3" id="KW-0238">DNA-binding</keyword>
<dbReference type="InterPro" id="IPR005119">
    <property type="entry name" value="LysR_subst-bd"/>
</dbReference>
<dbReference type="Pfam" id="PF03466">
    <property type="entry name" value="LysR_substrate"/>
    <property type="match status" value="1"/>
</dbReference>
<proteinExistence type="inferred from homology"/>
<evidence type="ECO:0000256" key="2">
    <source>
        <dbReference type="ARBA" id="ARBA00023015"/>
    </source>
</evidence>
<dbReference type="EMBL" id="BROH01000018">
    <property type="protein sequence ID" value="GKY90109.1"/>
    <property type="molecule type" value="Genomic_DNA"/>
</dbReference>
<accession>A0ABQ5LYR1</accession>
<dbReference type="PROSITE" id="PS50931">
    <property type="entry name" value="HTH_LYSR"/>
    <property type="match status" value="1"/>
</dbReference>
<evidence type="ECO:0000259" key="6">
    <source>
        <dbReference type="PROSITE" id="PS50931"/>
    </source>
</evidence>
<keyword evidence="8" id="KW-1185">Reference proteome</keyword>
<dbReference type="SUPFAM" id="SSF46785">
    <property type="entry name" value="Winged helix' DNA-binding domain"/>
    <property type="match status" value="1"/>
</dbReference>
<comment type="caution">
    <text evidence="7">The sequence shown here is derived from an EMBL/GenBank/DDBJ whole genome shotgun (WGS) entry which is preliminary data.</text>
</comment>
<name>A0ABQ5LYR1_9RHOB</name>
<dbReference type="InterPro" id="IPR036390">
    <property type="entry name" value="WH_DNA-bd_sf"/>
</dbReference>
<dbReference type="Gene3D" id="1.10.10.10">
    <property type="entry name" value="Winged helix-like DNA-binding domain superfamily/Winged helix DNA-binding domain"/>
    <property type="match status" value="1"/>
</dbReference>
<evidence type="ECO:0000256" key="3">
    <source>
        <dbReference type="ARBA" id="ARBA00023125"/>
    </source>
</evidence>
<dbReference type="Proteomes" id="UP001144205">
    <property type="component" value="Unassembled WGS sequence"/>
</dbReference>
<evidence type="ECO:0000256" key="5">
    <source>
        <dbReference type="ARBA" id="ARBA00023163"/>
    </source>
</evidence>
<dbReference type="InterPro" id="IPR000847">
    <property type="entry name" value="LysR_HTH_N"/>
</dbReference>
<keyword evidence="4" id="KW-0010">Activator</keyword>
<dbReference type="RefSeq" id="WP_281844004.1">
    <property type="nucleotide sequence ID" value="NZ_BROH01000018.1"/>
</dbReference>
<dbReference type="PANTHER" id="PTHR30293:SF0">
    <property type="entry name" value="NITROGEN ASSIMILATION REGULATORY PROTEIN NAC"/>
    <property type="match status" value="1"/>
</dbReference>
<feature type="domain" description="HTH lysR-type" evidence="6">
    <location>
        <begin position="1"/>
        <end position="58"/>
    </location>
</feature>
<evidence type="ECO:0000256" key="4">
    <source>
        <dbReference type="ARBA" id="ARBA00023159"/>
    </source>
</evidence>
<keyword evidence="5" id="KW-0804">Transcription</keyword>
<dbReference type="SUPFAM" id="SSF53850">
    <property type="entry name" value="Periplasmic binding protein-like II"/>
    <property type="match status" value="1"/>
</dbReference>
<reference evidence="7" key="1">
    <citation type="journal article" date="2023" name="Int. J. Syst. Evol. Microbiol.">
        <title>Sinisalibacter aestuarii sp. nov., isolated from estuarine sediment of the Arakawa River.</title>
        <authorList>
            <person name="Arafat S.T."/>
            <person name="Hirano S."/>
            <person name="Sato A."/>
            <person name="Takeuchi K."/>
            <person name="Yasuda T."/>
            <person name="Terahara T."/>
            <person name="Hamada M."/>
            <person name="Kobayashi T."/>
        </authorList>
    </citation>
    <scope>NUCLEOTIDE SEQUENCE</scope>
    <source>
        <strain evidence="7">B-399</strain>
    </source>
</reference>
<comment type="similarity">
    <text evidence="1">Belongs to the LysR transcriptional regulatory family.</text>
</comment>
<dbReference type="PANTHER" id="PTHR30293">
    <property type="entry name" value="TRANSCRIPTIONAL REGULATORY PROTEIN NAC-RELATED"/>
    <property type="match status" value="1"/>
</dbReference>
<dbReference type="Gene3D" id="3.40.190.290">
    <property type="match status" value="1"/>
</dbReference>
<sequence>MNLKQLKYFVKTAETGNLSHAAHALNIAQTALGLQIKNLEDELGVPLINRHSRGVSLTEAGEIFAGRAREILTMLDDTVSDLRDLGSGRRPLISLGMTPSVMELLGPRVFELAEEISDVASVKFVEGLSFKLVSALENHEIDCAFAFNIEDNPQADRYALLEETLFFVSAPDPDLNWQPIAFEDALVPNLALLSRRDIIWQIVHNTADYLSREVTVAFEVQSQSAVKKLVEQGAATSIIPYGAMVEEATNNLICARPIANARAVRTLYFTMSRSARKTIPPAFMKVFVPALLKEYSQRLGAYAHPLRHRLHELR</sequence>
<evidence type="ECO:0000313" key="8">
    <source>
        <dbReference type="Proteomes" id="UP001144205"/>
    </source>
</evidence>
<dbReference type="PRINTS" id="PR00039">
    <property type="entry name" value="HTHLYSR"/>
</dbReference>
<keyword evidence="2" id="KW-0805">Transcription regulation</keyword>
<dbReference type="Pfam" id="PF00126">
    <property type="entry name" value="HTH_1"/>
    <property type="match status" value="1"/>
</dbReference>
<organism evidence="7 8">
    <name type="scientific">Sinisalibacter aestuarii</name>
    <dbReference type="NCBI Taxonomy" id="2949426"/>
    <lineage>
        <taxon>Bacteria</taxon>
        <taxon>Pseudomonadati</taxon>
        <taxon>Pseudomonadota</taxon>
        <taxon>Alphaproteobacteria</taxon>
        <taxon>Rhodobacterales</taxon>
        <taxon>Roseobacteraceae</taxon>
        <taxon>Sinisalibacter</taxon>
    </lineage>
</organism>
<dbReference type="InterPro" id="IPR036388">
    <property type="entry name" value="WH-like_DNA-bd_sf"/>
</dbReference>
<gene>
    <name evidence="7" type="ORF">STA1M1_39780</name>
</gene>